<dbReference type="PANTHER" id="PTHR30419">
    <property type="entry name" value="HTH-TYPE TRANSCRIPTIONAL REGULATOR YBHD"/>
    <property type="match status" value="1"/>
</dbReference>
<evidence type="ECO:0000256" key="4">
    <source>
        <dbReference type="ARBA" id="ARBA00023163"/>
    </source>
</evidence>
<dbReference type="Pfam" id="PF00126">
    <property type="entry name" value="HTH_1"/>
    <property type="match status" value="1"/>
</dbReference>
<dbReference type="RefSeq" id="WP_208660547.1">
    <property type="nucleotide sequence ID" value="NZ_CP031775.2"/>
</dbReference>
<accession>A0A5B8R1R1</accession>
<dbReference type="FunFam" id="1.10.10.10:FF:000001">
    <property type="entry name" value="LysR family transcriptional regulator"/>
    <property type="match status" value="1"/>
</dbReference>
<keyword evidence="2" id="KW-0805">Transcription regulation</keyword>
<dbReference type="AlphaFoldDB" id="A0A5B8R1R1"/>
<organism evidence="6 7">
    <name type="scientific">Shewanella decolorationis</name>
    <dbReference type="NCBI Taxonomy" id="256839"/>
    <lineage>
        <taxon>Bacteria</taxon>
        <taxon>Pseudomonadati</taxon>
        <taxon>Pseudomonadota</taxon>
        <taxon>Gammaproteobacteria</taxon>
        <taxon>Alteromonadales</taxon>
        <taxon>Shewanellaceae</taxon>
        <taxon>Shewanella</taxon>
    </lineage>
</organism>
<name>A0A5B8R1R1_9GAMM</name>
<dbReference type="InterPro" id="IPR050950">
    <property type="entry name" value="HTH-type_LysR_regulators"/>
</dbReference>
<dbReference type="InterPro" id="IPR036390">
    <property type="entry name" value="WH_DNA-bd_sf"/>
</dbReference>
<evidence type="ECO:0000313" key="7">
    <source>
        <dbReference type="Proteomes" id="UP000321124"/>
    </source>
</evidence>
<dbReference type="PANTHER" id="PTHR30419:SF8">
    <property type="entry name" value="NITROGEN ASSIMILATION TRANSCRIPTIONAL ACTIVATOR-RELATED"/>
    <property type="match status" value="1"/>
</dbReference>
<evidence type="ECO:0000313" key="6">
    <source>
        <dbReference type="EMBL" id="QDZ92744.1"/>
    </source>
</evidence>
<dbReference type="GO" id="GO:0003700">
    <property type="term" value="F:DNA-binding transcription factor activity"/>
    <property type="evidence" value="ECO:0007669"/>
    <property type="project" value="InterPro"/>
</dbReference>
<dbReference type="GO" id="GO:0003677">
    <property type="term" value="F:DNA binding"/>
    <property type="evidence" value="ECO:0007669"/>
    <property type="project" value="UniProtKB-KW"/>
</dbReference>
<dbReference type="PROSITE" id="PS50931">
    <property type="entry name" value="HTH_LYSR"/>
    <property type="match status" value="1"/>
</dbReference>
<comment type="similarity">
    <text evidence="1">Belongs to the LysR transcriptional regulatory family.</text>
</comment>
<dbReference type="SUPFAM" id="SSF46785">
    <property type="entry name" value="Winged helix' DNA-binding domain"/>
    <property type="match status" value="1"/>
</dbReference>
<reference evidence="6 7" key="1">
    <citation type="journal article" date="2019" name="Ecotoxicol. Environ. Saf.">
        <title>Microbial characterization of heavy metal resistant bacterial strains isolated from an electroplating wastewater treatment plant.</title>
        <authorList>
            <person name="Cai X."/>
            <person name="Zheng X."/>
            <person name="Zhang D."/>
            <person name="Iqbal W."/>
            <person name="Liu C."/>
            <person name="Yang B."/>
            <person name="Zhao X."/>
            <person name="Lu X."/>
            <person name="Mao Y."/>
        </authorList>
    </citation>
    <scope>NUCLEOTIDE SEQUENCE [LARGE SCALE GENOMIC DNA]</scope>
    <source>
        <strain evidence="6 7">Ni1-3</strain>
    </source>
</reference>
<dbReference type="Proteomes" id="UP000321124">
    <property type="component" value="Chromosome"/>
</dbReference>
<dbReference type="EMBL" id="CP031775">
    <property type="protein sequence ID" value="QDZ92744.1"/>
    <property type="molecule type" value="Genomic_DNA"/>
</dbReference>
<sequence length="140" mass="15979">MDRIDNAWLYSFISVYEQSSFTKASERLLIPSSTVSRHVQLLETEIGNKLFYRTTRKVTPTPNGEMLYREIQAPLRQLNHALQSISASTQLTNGSIRLSTPDIPFIGDILADFAYHYPNISLFCEHSTSMESALNRCFSR</sequence>
<keyword evidence="4" id="KW-0804">Transcription</keyword>
<dbReference type="InterPro" id="IPR000847">
    <property type="entry name" value="LysR_HTH_N"/>
</dbReference>
<evidence type="ECO:0000256" key="3">
    <source>
        <dbReference type="ARBA" id="ARBA00023125"/>
    </source>
</evidence>
<protein>
    <submittedName>
        <fullName evidence="6">LysR family transcriptional regulator</fullName>
    </submittedName>
</protein>
<feature type="domain" description="HTH lysR-type" evidence="5">
    <location>
        <begin position="4"/>
        <end position="61"/>
    </location>
</feature>
<dbReference type="KEGG" id="sdeo:D0436_21005"/>
<dbReference type="GO" id="GO:0005829">
    <property type="term" value="C:cytosol"/>
    <property type="evidence" value="ECO:0007669"/>
    <property type="project" value="TreeGrafter"/>
</dbReference>
<evidence type="ECO:0000256" key="2">
    <source>
        <dbReference type="ARBA" id="ARBA00023015"/>
    </source>
</evidence>
<proteinExistence type="inferred from homology"/>
<dbReference type="Gene3D" id="1.10.10.10">
    <property type="entry name" value="Winged helix-like DNA-binding domain superfamily/Winged helix DNA-binding domain"/>
    <property type="match status" value="1"/>
</dbReference>
<dbReference type="InterPro" id="IPR036388">
    <property type="entry name" value="WH-like_DNA-bd_sf"/>
</dbReference>
<evidence type="ECO:0000259" key="5">
    <source>
        <dbReference type="PROSITE" id="PS50931"/>
    </source>
</evidence>
<keyword evidence="3" id="KW-0238">DNA-binding</keyword>
<evidence type="ECO:0000256" key="1">
    <source>
        <dbReference type="ARBA" id="ARBA00009437"/>
    </source>
</evidence>
<gene>
    <name evidence="6" type="ORF">D0436_21005</name>
</gene>